<dbReference type="KEGG" id="asoc:CB4_03807"/>
<evidence type="ECO:0000313" key="1">
    <source>
        <dbReference type="EMBL" id="BAU29596.1"/>
    </source>
</evidence>
<dbReference type="EMBL" id="AP017312">
    <property type="protein sequence ID" value="BAU29596.1"/>
    <property type="molecule type" value="Genomic_DNA"/>
</dbReference>
<dbReference type="Proteomes" id="UP000217696">
    <property type="component" value="Chromosome"/>
</dbReference>
<reference evidence="1 2" key="1">
    <citation type="submission" date="2015-12" db="EMBL/GenBank/DDBJ databases">
        <title>Genome sequence of Aneurinibacillus soli.</title>
        <authorList>
            <person name="Lee J.S."/>
            <person name="Lee K.C."/>
            <person name="Kim K.K."/>
            <person name="Lee B.W."/>
        </authorList>
    </citation>
    <scope>NUCLEOTIDE SEQUENCE [LARGE SCALE GENOMIC DNA]</scope>
    <source>
        <strain evidence="1 2">CB4</strain>
    </source>
</reference>
<keyword evidence="2" id="KW-1185">Reference proteome</keyword>
<protein>
    <submittedName>
        <fullName evidence="1">Uncharacterized protein</fullName>
    </submittedName>
</protein>
<evidence type="ECO:0000313" key="2">
    <source>
        <dbReference type="Proteomes" id="UP000217696"/>
    </source>
</evidence>
<organism evidence="1 2">
    <name type="scientific">Aneurinibacillus soli</name>
    <dbReference type="NCBI Taxonomy" id="1500254"/>
    <lineage>
        <taxon>Bacteria</taxon>
        <taxon>Bacillati</taxon>
        <taxon>Bacillota</taxon>
        <taxon>Bacilli</taxon>
        <taxon>Bacillales</taxon>
        <taxon>Paenibacillaceae</taxon>
        <taxon>Aneurinibacillus group</taxon>
        <taxon>Aneurinibacillus</taxon>
    </lineage>
</organism>
<dbReference type="AlphaFoldDB" id="A0A0U5BF37"/>
<gene>
    <name evidence="1" type="ORF">CB4_03807</name>
</gene>
<sequence>MKWQEVRQAYQDEWIVFEALKARSEDDKRIVDDLAVIDRYKDSMDALRRYTALHKENPGREYYFFHTSREELDIREKKWTGLRRI</sequence>
<proteinExistence type="predicted"/>
<dbReference type="RefSeq" id="WP_096467260.1">
    <property type="nucleotide sequence ID" value="NZ_AP017312.1"/>
</dbReference>
<dbReference type="OrthoDB" id="5770817at2"/>
<accession>A0A0U5BF37</accession>
<name>A0A0U5BF37_9BACL</name>